<keyword evidence="2" id="KW-1185">Reference proteome</keyword>
<evidence type="ECO:0000313" key="1">
    <source>
        <dbReference type="EMBL" id="KAJ9113206.1"/>
    </source>
</evidence>
<gene>
    <name evidence="1" type="ORF">QFC22_006045</name>
</gene>
<dbReference type="Proteomes" id="UP001243375">
    <property type="component" value="Unassembled WGS sequence"/>
</dbReference>
<name>A0ACC2WQ30_9TREE</name>
<dbReference type="EMBL" id="JASBWU010000022">
    <property type="protein sequence ID" value="KAJ9113206.1"/>
    <property type="molecule type" value="Genomic_DNA"/>
</dbReference>
<sequence>MGRGGKSGRGKRGSSTARSGGRDAPATGTENTGNTITNTKQQTGNRDLDNWKDIKYSNPAFEAYYQAQELMGMEEWEEFKGALKRDLPTTFRVTGSRA</sequence>
<organism evidence="1 2">
    <name type="scientific">Naganishia vaughanmartiniae</name>
    <dbReference type="NCBI Taxonomy" id="1424756"/>
    <lineage>
        <taxon>Eukaryota</taxon>
        <taxon>Fungi</taxon>
        <taxon>Dikarya</taxon>
        <taxon>Basidiomycota</taxon>
        <taxon>Agaricomycotina</taxon>
        <taxon>Tremellomycetes</taxon>
        <taxon>Filobasidiales</taxon>
        <taxon>Filobasidiaceae</taxon>
        <taxon>Naganishia</taxon>
    </lineage>
</organism>
<reference evidence="1" key="1">
    <citation type="submission" date="2023-04" db="EMBL/GenBank/DDBJ databases">
        <title>Draft Genome sequencing of Naganishia species isolated from polar environments using Oxford Nanopore Technology.</title>
        <authorList>
            <person name="Leo P."/>
            <person name="Venkateswaran K."/>
        </authorList>
    </citation>
    <scope>NUCLEOTIDE SEQUENCE</scope>
    <source>
        <strain evidence="1">MNA-CCFEE 5425</strain>
    </source>
</reference>
<evidence type="ECO:0000313" key="2">
    <source>
        <dbReference type="Proteomes" id="UP001243375"/>
    </source>
</evidence>
<protein>
    <submittedName>
        <fullName evidence="1">Uncharacterized protein</fullName>
    </submittedName>
</protein>
<proteinExistence type="predicted"/>
<accession>A0ACC2WQ30</accession>
<comment type="caution">
    <text evidence="1">The sequence shown here is derived from an EMBL/GenBank/DDBJ whole genome shotgun (WGS) entry which is preliminary data.</text>
</comment>